<dbReference type="GO" id="GO:0005737">
    <property type="term" value="C:cytoplasm"/>
    <property type="evidence" value="ECO:0007669"/>
    <property type="project" value="TreeGrafter"/>
</dbReference>
<dbReference type="OrthoDB" id="60315at2759"/>
<dbReference type="RefSeq" id="XP_035774804.1">
    <property type="nucleotide sequence ID" value="XM_035918911.1"/>
</dbReference>
<evidence type="ECO:0000259" key="8">
    <source>
        <dbReference type="Pfam" id="PF01233"/>
    </source>
</evidence>
<dbReference type="InterPro" id="IPR022677">
    <property type="entry name" value="NMT_C"/>
</dbReference>
<evidence type="ECO:0000256" key="5">
    <source>
        <dbReference type="RuleBase" id="RU000586"/>
    </source>
</evidence>
<dbReference type="Gene3D" id="3.40.630.170">
    <property type="match status" value="1"/>
</dbReference>
<dbReference type="FunFam" id="3.40.630.170:FF:000001">
    <property type="entry name" value="Glycylpeptide N-tetradecanoyltransferase"/>
    <property type="match status" value="1"/>
</dbReference>
<feature type="compositionally biased region" description="Polar residues" evidence="7">
    <location>
        <begin position="1"/>
        <end position="23"/>
    </location>
</feature>
<dbReference type="SUPFAM" id="SSF55729">
    <property type="entry name" value="Acyl-CoA N-acyltransferases (Nat)"/>
    <property type="match status" value="2"/>
</dbReference>
<dbReference type="FunFam" id="3.40.630.30:FF:000042">
    <property type="entry name" value="Glycylpeptide N-tetradecanoyltransferase"/>
    <property type="match status" value="1"/>
</dbReference>
<evidence type="ECO:0000256" key="1">
    <source>
        <dbReference type="ARBA" id="ARBA00009469"/>
    </source>
</evidence>
<feature type="domain" description="Glycylpeptide N-tetradecanoyltransferase C-terminal" evidence="9">
    <location>
        <begin position="383"/>
        <end position="566"/>
    </location>
</feature>
<feature type="compositionally biased region" description="Basic and acidic residues" evidence="7">
    <location>
        <begin position="43"/>
        <end position="52"/>
    </location>
</feature>
<dbReference type="InterPro" id="IPR022678">
    <property type="entry name" value="NMT_CS"/>
</dbReference>
<comment type="function">
    <text evidence="5">Adds a myristoyl group to the N-terminal glycine residue of certain cellular proteins.</text>
</comment>
<organism evidence="10 11">
    <name type="scientific">Anopheles albimanus</name>
    <name type="common">New world malaria mosquito</name>
    <dbReference type="NCBI Taxonomy" id="7167"/>
    <lineage>
        <taxon>Eukaryota</taxon>
        <taxon>Metazoa</taxon>
        <taxon>Ecdysozoa</taxon>
        <taxon>Arthropoda</taxon>
        <taxon>Hexapoda</taxon>
        <taxon>Insecta</taxon>
        <taxon>Pterygota</taxon>
        <taxon>Neoptera</taxon>
        <taxon>Endopterygota</taxon>
        <taxon>Diptera</taxon>
        <taxon>Nematocera</taxon>
        <taxon>Culicoidea</taxon>
        <taxon>Culicidae</taxon>
        <taxon>Anophelinae</taxon>
        <taxon>Anopheles</taxon>
    </lineage>
</organism>
<proteinExistence type="inferred from homology"/>
<evidence type="ECO:0000256" key="4">
    <source>
        <dbReference type="ARBA" id="ARBA00023315"/>
    </source>
</evidence>
<dbReference type="STRING" id="7167.A0A182F6U9"/>
<name>A0A182F6U9_ANOAL</name>
<protein>
    <recommendedName>
        <fullName evidence="2 5">Glycylpeptide N-tetradecanoyltransferase</fullName>
        <ecNumber evidence="2 5">2.3.1.97</ecNumber>
    </recommendedName>
</protein>
<keyword evidence="3 5" id="KW-0808">Transferase</keyword>
<evidence type="ECO:0000256" key="2">
    <source>
        <dbReference type="ARBA" id="ARBA00012923"/>
    </source>
</evidence>
<dbReference type="Proteomes" id="UP000069272">
    <property type="component" value="Chromosome 2R"/>
</dbReference>
<dbReference type="AlphaFoldDB" id="A0A182F6U9"/>
<dbReference type="InterPro" id="IPR016181">
    <property type="entry name" value="Acyl_CoA_acyltransferase"/>
</dbReference>
<dbReference type="PROSITE" id="PS00976">
    <property type="entry name" value="NMT_2"/>
    <property type="match status" value="1"/>
</dbReference>
<dbReference type="Pfam" id="PF02799">
    <property type="entry name" value="NMT_C"/>
    <property type="match status" value="1"/>
</dbReference>
<dbReference type="GO" id="GO:0004379">
    <property type="term" value="F:glycylpeptide N-tetradecanoyltransferase activity"/>
    <property type="evidence" value="ECO:0007669"/>
    <property type="project" value="UniProtKB-EC"/>
</dbReference>
<dbReference type="CTD" id="38909"/>
<dbReference type="VEuPathDB" id="VectorBase:AALB002204"/>
<dbReference type="PROSITE" id="PS00975">
    <property type="entry name" value="NMT_1"/>
    <property type="match status" value="1"/>
</dbReference>
<dbReference type="PANTHER" id="PTHR11377:SF5">
    <property type="entry name" value="GLYCYLPEPTIDE N-TETRADECANOYLTRANSFERASE"/>
    <property type="match status" value="1"/>
</dbReference>
<evidence type="ECO:0000256" key="3">
    <source>
        <dbReference type="ARBA" id="ARBA00022679"/>
    </source>
</evidence>
<dbReference type="KEGG" id="aali:118457376"/>
<dbReference type="VEuPathDB" id="VectorBase:AALB20_035110"/>
<evidence type="ECO:0000256" key="6">
    <source>
        <dbReference type="RuleBase" id="RU004178"/>
    </source>
</evidence>
<accession>A0A182F6U9</accession>
<dbReference type="InterPro" id="IPR022676">
    <property type="entry name" value="NMT_N"/>
</dbReference>
<evidence type="ECO:0000256" key="7">
    <source>
        <dbReference type="SAM" id="MobiDB-lite"/>
    </source>
</evidence>
<dbReference type="GeneID" id="118457376"/>
<feature type="domain" description="Glycylpeptide N-tetradecanoyltransferase N-terminal" evidence="8">
    <location>
        <begin position="210"/>
        <end position="369"/>
    </location>
</feature>
<feature type="compositionally biased region" description="Basic residues" evidence="7">
    <location>
        <begin position="81"/>
        <end position="90"/>
    </location>
</feature>
<sequence>MSDTTNSKGTEVATASTAVTGETVTAGKGKKKRQQQQQQQGEVKTKSAEVDGKAPQTNGEVTAAASGTEEQPASGAASAKSKQKKKRKNKSHSDQSKADASEQLNGQSDEPEEVDATGGSKDGSSAVAEGGAGDGTGDGGEAGTSGSGFPMNTDAVDMLMNVRDVLERLKLSSRVLKPAKTPEEALHKSFKFWSTQPVPRMDEKIITNEPIEQDKEQSEIRQEPYALPDGFTWDTMNLDDPLQLKELYTLLNENYVEDDDAMFRFDYQPEFLQWALQPPGWKRDWHCGVRVVKSGRLVGFISAIPGTLNVHKKEQRMVEINFLCVHKKLRSKRLAPVLIREITRRVNLTGIFQAVYTAGVVLPKPVSSCRYWHRSLNPKKLIEVKFSHLSRNMTMQRTIKLYKLPDEPKTPGFRKLRETDLSAVHRLLKQYLERFNLTPLFDEAEMRHWFLPQEGIIDCFVVEDPASGEITDMVSYYTLPSTVMHHAVHKYVKAAYSFYNVSTKTPWLELMNDGLISAKNLGFDVFNALDLMDNKQFLMPLKFGIGDGNLQYYLYNWRCPNMQPENVGLILL</sequence>
<keyword evidence="11" id="KW-1185">Reference proteome</keyword>
<evidence type="ECO:0000313" key="10">
    <source>
        <dbReference type="EnsemblMetazoa" id="AALB002204-PA"/>
    </source>
</evidence>
<dbReference type="EC" id="2.3.1.97" evidence="2 5"/>
<dbReference type="InterPro" id="IPR000903">
    <property type="entry name" value="NMT"/>
</dbReference>
<dbReference type="Pfam" id="PF01233">
    <property type="entry name" value="NMT"/>
    <property type="match status" value="1"/>
</dbReference>
<reference evidence="10 11" key="1">
    <citation type="journal article" date="2017" name="G3 (Bethesda)">
        <title>The Physical Genome Mapping of Anopheles albimanus Corrected Scaffold Misassemblies and Identified Interarm Rearrangements in Genus Anopheles.</title>
        <authorList>
            <person name="Artemov G.N."/>
            <person name="Peery A.N."/>
            <person name="Jiang X."/>
            <person name="Tu Z."/>
            <person name="Stegniy V.N."/>
            <person name="Sharakhova M.V."/>
            <person name="Sharakhov I.V."/>
        </authorList>
    </citation>
    <scope>NUCLEOTIDE SEQUENCE [LARGE SCALE GENOMIC DNA]</scope>
    <source>
        <strain evidence="10 11">ALBI9_A</strain>
    </source>
</reference>
<comment type="catalytic activity">
    <reaction evidence="5">
        <text>N-terminal glycyl-[protein] + tetradecanoyl-CoA = N-tetradecanoylglycyl-[protein] + CoA + H(+)</text>
        <dbReference type="Rhea" id="RHEA:15521"/>
        <dbReference type="Rhea" id="RHEA-COMP:12666"/>
        <dbReference type="Rhea" id="RHEA-COMP:12667"/>
        <dbReference type="ChEBI" id="CHEBI:15378"/>
        <dbReference type="ChEBI" id="CHEBI:57287"/>
        <dbReference type="ChEBI" id="CHEBI:57385"/>
        <dbReference type="ChEBI" id="CHEBI:64723"/>
        <dbReference type="ChEBI" id="CHEBI:133050"/>
        <dbReference type="EC" id="2.3.1.97"/>
    </reaction>
</comment>
<evidence type="ECO:0000259" key="9">
    <source>
        <dbReference type="Pfam" id="PF02799"/>
    </source>
</evidence>
<dbReference type="PANTHER" id="PTHR11377">
    <property type="entry name" value="N-MYRISTOYL TRANSFERASE"/>
    <property type="match status" value="1"/>
</dbReference>
<reference evidence="10" key="2">
    <citation type="submission" date="2022-08" db="UniProtKB">
        <authorList>
            <consortium name="EnsemblMetazoa"/>
        </authorList>
    </citation>
    <scope>IDENTIFICATION</scope>
    <source>
        <strain evidence="10">STECLA/ALBI9_A</strain>
    </source>
</reference>
<comment type="similarity">
    <text evidence="1 6">Belongs to the NMT family.</text>
</comment>
<keyword evidence="4 5" id="KW-0012">Acyltransferase</keyword>
<feature type="compositionally biased region" description="Gly residues" evidence="7">
    <location>
        <begin position="130"/>
        <end position="146"/>
    </location>
</feature>
<evidence type="ECO:0000313" key="11">
    <source>
        <dbReference type="Proteomes" id="UP000069272"/>
    </source>
</evidence>
<feature type="compositionally biased region" description="Basic and acidic residues" evidence="7">
    <location>
        <begin position="91"/>
        <end position="100"/>
    </location>
</feature>
<dbReference type="EnsemblMetazoa" id="AALB002204-RA">
    <property type="protein sequence ID" value="AALB002204-PA"/>
    <property type="gene ID" value="AALB002204"/>
</dbReference>
<feature type="region of interest" description="Disordered" evidence="7">
    <location>
        <begin position="1"/>
        <end position="150"/>
    </location>
</feature>